<gene>
    <name evidence="1" type="ORF">WR25_13027</name>
</gene>
<dbReference type="OrthoDB" id="5876856at2759"/>
<dbReference type="SUPFAM" id="SSF82895">
    <property type="entry name" value="TSP-1 type 1 repeat"/>
    <property type="match status" value="2"/>
</dbReference>
<dbReference type="PROSITE" id="PS50092">
    <property type="entry name" value="TSP1"/>
    <property type="match status" value="2"/>
</dbReference>
<organism evidence="1 2">
    <name type="scientific">Diploscapter pachys</name>
    <dbReference type="NCBI Taxonomy" id="2018661"/>
    <lineage>
        <taxon>Eukaryota</taxon>
        <taxon>Metazoa</taxon>
        <taxon>Ecdysozoa</taxon>
        <taxon>Nematoda</taxon>
        <taxon>Chromadorea</taxon>
        <taxon>Rhabditida</taxon>
        <taxon>Rhabditina</taxon>
        <taxon>Rhabditomorpha</taxon>
        <taxon>Rhabditoidea</taxon>
        <taxon>Rhabditidae</taxon>
        <taxon>Diploscapter</taxon>
    </lineage>
</organism>
<dbReference type="PANTHER" id="PTHR31936:SF2">
    <property type="entry name" value="FLO11 DOMAIN-CONTAINING PROTEIN"/>
    <property type="match status" value="1"/>
</dbReference>
<dbReference type="STRING" id="2018661.A0A2A2JU62"/>
<dbReference type="PANTHER" id="PTHR31936">
    <property type="entry name" value="PROTEIN CBG18744"/>
    <property type="match status" value="1"/>
</dbReference>
<proteinExistence type="predicted"/>
<name>A0A2A2JU62_9BILA</name>
<dbReference type="InterPro" id="IPR036383">
    <property type="entry name" value="TSP1_rpt_sf"/>
</dbReference>
<evidence type="ECO:0000313" key="2">
    <source>
        <dbReference type="Proteomes" id="UP000218231"/>
    </source>
</evidence>
<protein>
    <submittedName>
        <fullName evidence="1">Uncharacterized protein</fullName>
    </submittedName>
</protein>
<dbReference type="Proteomes" id="UP000218231">
    <property type="component" value="Unassembled WGS sequence"/>
</dbReference>
<comment type="caution">
    <text evidence="1">The sequence shown here is derived from an EMBL/GenBank/DDBJ whole genome shotgun (WGS) entry which is preliminary data.</text>
</comment>
<dbReference type="EMBL" id="LIAE01010213">
    <property type="protein sequence ID" value="PAV65286.1"/>
    <property type="molecule type" value="Genomic_DNA"/>
</dbReference>
<sequence length="181" mass="19762">MCCPSGGLWTDWTATGTCGDTCGSCAQQTYTRQCITEDQGCPCTGNTERVQMCGINVCLYPRSSCCGNYTKMLDRVKRVYYCGPQPNYTEPASDTSCCPPNGFFGLWSEWSSCTDTCGLCGTQSRNRTCASASYGCQCTGGNYTETQACGDPVCLYPRQSCCPGYVKQLNRTTRKYNCVPQ</sequence>
<accession>A0A2A2JU62</accession>
<reference evidence="1 2" key="1">
    <citation type="journal article" date="2017" name="Curr. Biol.">
        <title>Genome architecture and evolution of a unichromosomal asexual nematode.</title>
        <authorList>
            <person name="Fradin H."/>
            <person name="Zegar C."/>
            <person name="Gutwein M."/>
            <person name="Lucas J."/>
            <person name="Kovtun M."/>
            <person name="Corcoran D."/>
            <person name="Baugh L.R."/>
            <person name="Kiontke K."/>
            <person name="Gunsalus K."/>
            <person name="Fitch D.H."/>
            <person name="Piano F."/>
        </authorList>
    </citation>
    <scope>NUCLEOTIDE SEQUENCE [LARGE SCALE GENOMIC DNA]</scope>
    <source>
        <strain evidence="1">PF1309</strain>
    </source>
</reference>
<dbReference type="SMART" id="SM00209">
    <property type="entry name" value="TSP1"/>
    <property type="match status" value="2"/>
</dbReference>
<dbReference type="AlphaFoldDB" id="A0A2A2JU62"/>
<dbReference type="Pfam" id="PF00090">
    <property type="entry name" value="TSP_1"/>
    <property type="match status" value="1"/>
</dbReference>
<keyword evidence="2" id="KW-1185">Reference proteome</keyword>
<dbReference type="InterPro" id="IPR000884">
    <property type="entry name" value="TSP1_rpt"/>
</dbReference>
<evidence type="ECO:0000313" key="1">
    <source>
        <dbReference type="EMBL" id="PAV65286.1"/>
    </source>
</evidence>
<dbReference type="Gene3D" id="2.20.100.10">
    <property type="entry name" value="Thrombospondin type-1 (TSP1) repeat"/>
    <property type="match status" value="1"/>
</dbReference>